<evidence type="ECO:0000256" key="4">
    <source>
        <dbReference type="ARBA" id="ARBA00023136"/>
    </source>
</evidence>
<evidence type="ECO:0000256" key="5">
    <source>
        <dbReference type="ARBA" id="ARBA00023157"/>
    </source>
</evidence>
<dbReference type="InterPro" id="IPR036179">
    <property type="entry name" value="Ig-like_dom_sf"/>
</dbReference>
<evidence type="ECO:0000256" key="3">
    <source>
        <dbReference type="ARBA" id="ARBA00022729"/>
    </source>
</evidence>
<dbReference type="FunFam" id="2.60.40.10:FF:000370">
    <property type="entry name" value="CMRF35-like molecule 1"/>
    <property type="match status" value="1"/>
</dbReference>
<feature type="non-terminal residue" evidence="9">
    <location>
        <position position="245"/>
    </location>
</feature>
<dbReference type="AlphaFoldDB" id="A0ABD2DDC3"/>
<dbReference type="SUPFAM" id="SSF48726">
    <property type="entry name" value="Immunoglobulin"/>
    <property type="match status" value="1"/>
</dbReference>
<evidence type="ECO:0000256" key="2">
    <source>
        <dbReference type="ARBA" id="ARBA00022692"/>
    </source>
</evidence>
<dbReference type="Proteomes" id="UP001610411">
    <property type="component" value="Unassembled WGS sequence"/>
</dbReference>
<feature type="region of interest" description="Disordered" evidence="6">
    <location>
        <begin position="199"/>
        <end position="245"/>
    </location>
</feature>
<dbReference type="PANTHER" id="PTHR11860">
    <property type="entry name" value="POLYMERIC-IMMUNOGLOBULIN RECEPTOR"/>
    <property type="match status" value="1"/>
</dbReference>
<dbReference type="InterPro" id="IPR007110">
    <property type="entry name" value="Ig-like_dom"/>
</dbReference>
<dbReference type="PANTHER" id="PTHR11860:SF87">
    <property type="entry name" value="CMRF35-LIKE MOLECULE 8"/>
    <property type="match status" value="1"/>
</dbReference>
<comment type="subcellular location">
    <subcellularLocation>
        <location evidence="1">Membrane</location>
    </subcellularLocation>
</comment>
<feature type="non-terminal residue" evidence="9">
    <location>
        <position position="1"/>
    </location>
</feature>
<proteinExistence type="predicted"/>
<feature type="compositionally biased region" description="Low complexity" evidence="6">
    <location>
        <begin position="236"/>
        <end position="245"/>
    </location>
</feature>
<sequence>CFSLSGPNTVNGTMGGSLSVQCRYEEEYKTSKKYWCRGKRAVLCDKIVETEEPEREVKDGRVSIVDHPANLTFTVTMKSLTAEDKGTYRCGVNVPFHQQFLDPNFQVEVYVSPAPIPLKPTTITIAKTSTVTTEVSTVPSTTLSTVSATHNASIQDDPQKSLGPWLAGLLSFLAFLLLLLVGTSLLAWRMFQKRIKAGEHSELSQGPRQAAQQSEQDYMNLEMLSRPLREEPVPPKQVEVEYSTV</sequence>
<evidence type="ECO:0000313" key="10">
    <source>
        <dbReference type="Proteomes" id="UP001610411"/>
    </source>
</evidence>
<dbReference type="InterPro" id="IPR013106">
    <property type="entry name" value="Ig_V-set"/>
</dbReference>
<feature type="compositionally biased region" description="Polar residues" evidence="6">
    <location>
        <begin position="203"/>
        <end position="217"/>
    </location>
</feature>
<comment type="caution">
    <text evidence="9">The sequence shown here is derived from an EMBL/GenBank/DDBJ whole genome shotgun (WGS) entry which is preliminary data.</text>
</comment>
<organism evidence="9 10">
    <name type="scientific">Daubentonia madagascariensis</name>
    <name type="common">Aye-aye</name>
    <name type="synonym">Sciurus madagascariensis</name>
    <dbReference type="NCBI Taxonomy" id="31869"/>
    <lineage>
        <taxon>Eukaryota</taxon>
        <taxon>Metazoa</taxon>
        <taxon>Chordata</taxon>
        <taxon>Craniata</taxon>
        <taxon>Vertebrata</taxon>
        <taxon>Euteleostomi</taxon>
        <taxon>Mammalia</taxon>
        <taxon>Eutheria</taxon>
        <taxon>Euarchontoglires</taxon>
        <taxon>Primates</taxon>
        <taxon>Strepsirrhini</taxon>
        <taxon>Chiromyiformes</taxon>
        <taxon>Daubentoniidae</taxon>
        <taxon>Daubentonia</taxon>
    </lineage>
</organism>
<evidence type="ECO:0000256" key="1">
    <source>
        <dbReference type="ARBA" id="ARBA00004370"/>
    </source>
</evidence>
<reference evidence="9 10" key="1">
    <citation type="journal article" date="2024" name="G3 (Bethesda)">
        <title>A hybrid genome assembly of the endangered aye-aye (Daubentonia madagascariensis).</title>
        <authorList>
            <person name="Versoza C.J."/>
            <person name="Pfeifer S.P."/>
        </authorList>
    </citation>
    <scope>NUCLEOTIDE SEQUENCE [LARGE SCALE GENOMIC DNA]</scope>
    <source>
        <strain evidence="9">6821</strain>
    </source>
</reference>
<dbReference type="Pfam" id="PF15330">
    <property type="entry name" value="SIT"/>
    <property type="match status" value="1"/>
</dbReference>
<gene>
    <name evidence="9" type="ORF">WCI35_026447</name>
</gene>
<dbReference type="InterPro" id="IPR003599">
    <property type="entry name" value="Ig_sub"/>
</dbReference>
<accession>A0ABD2DDC3</accession>
<dbReference type="SMART" id="SM00409">
    <property type="entry name" value="IG"/>
    <property type="match status" value="1"/>
</dbReference>
<dbReference type="PROSITE" id="PS50835">
    <property type="entry name" value="IG_LIKE"/>
    <property type="match status" value="1"/>
</dbReference>
<evidence type="ECO:0000256" key="7">
    <source>
        <dbReference type="SAM" id="Phobius"/>
    </source>
</evidence>
<dbReference type="EMBL" id="JBFSEQ010000011">
    <property type="protein sequence ID" value="KAL2764696.1"/>
    <property type="molecule type" value="Genomic_DNA"/>
</dbReference>
<keyword evidence="7" id="KW-1133">Transmembrane helix</keyword>
<dbReference type="Pfam" id="PF07686">
    <property type="entry name" value="V-set"/>
    <property type="match status" value="1"/>
</dbReference>
<dbReference type="InterPro" id="IPR050671">
    <property type="entry name" value="CD300_family_receptors"/>
</dbReference>
<dbReference type="InterPro" id="IPR013783">
    <property type="entry name" value="Ig-like_fold"/>
</dbReference>
<keyword evidence="5" id="KW-1015">Disulfide bond</keyword>
<protein>
    <submittedName>
        <fullName evidence="9">CMRF35-like molecule 8 isoform 1</fullName>
    </submittedName>
</protein>
<dbReference type="CDD" id="cd05716">
    <property type="entry name" value="IgV_pIgR_like"/>
    <property type="match status" value="1"/>
</dbReference>
<feature type="domain" description="Ig-like" evidence="8">
    <location>
        <begin position="15"/>
        <end position="93"/>
    </location>
</feature>
<dbReference type="GO" id="GO:0016020">
    <property type="term" value="C:membrane"/>
    <property type="evidence" value="ECO:0007669"/>
    <property type="project" value="UniProtKB-SubCell"/>
</dbReference>
<evidence type="ECO:0000259" key="8">
    <source>
        <dbReference type="PROSITE" id="PS50835"/>
    </source>
</evidence>
<name>A0ABD2DDC3_DAUMA</name>
<feature type="transmembrane region" description="Helical" evidence="7">
    <location>
        <begin position="165"/>
        <end position="188"/>
    </location>
</feature>
<dbReference type="Gene3D" id="2.60.40.10">
    <property type="entry name" value="Immunoglobulins"/>
    <property type="match status" value="1"/>
</dbReference>
<evidence type="ECO:0000313" key="9">
    <source>
        <dbReference type="EMBL" id="KAL2764696.1"/>
    </source>
</evidence>
<evidence type="ECO:0000256" key="6">
    <source>
        <dbReference type="SAM" id="MobiDB-lite"/>
    </source>
</evidence>
<keyword evidence="4 7" id="KW-0472">Membrane</keyword>
<keyword evidence="3" id="KW-0732">Signal</keyword>
<keyword evidence="2 7" id="KW-0812">Transmembrane</keyword>
<keyword evidence="10" id="KW-1185">Reference proteome</keyword>